<dbReference type="InterPro" id="IPR014284">
    <property type="entry name" value="RNA_pol_sigma-70_dom"/>
</dbReference>
<dbReference type="PANTHER" id="PTHR43133">
    <property type="entry name" value="RNA POLYMERASE ECF-TYPE SIGMA FACTO"/>
    <property type="match status" value="1"/>
</dbReference>
<dbReference type="Pfam" id="PF04542">
    <property type="entry name" value="Sigma70_r2"/>
    <property type="match status" value="1"/>
</dbReference>
<dbReference type="GO" id="GO:0006352">
    <property type="term" value="P:DNA-templated transcription initiation"/>
    <property type="evidence" value="ECO:0007669"/>
    <property type="project" value="InterPro"/>
</dbReference>
<evidence type="ECO:0000259" key="5">
    <source>
        <dbReference type="Pfam" id="PF04542"/>
    </source>
</evidence>
<dbReference type="NCBIfam" id="TIGR02937">
    <property type="entry name" value="sigma70-ECF"/>
    <property type="match status" value="1"/>
</dbReference>
<keyword evidence="2" id="KW-0805">Transcription regulation</keyword>
<evidence type="ECO:0000256" key="2">
    <source>
        <dbReference type="ARBA" id="ARBA00023015"/>
    </source>
</evidence>
<dbReference type="STRING" id="1178516.AWR27_02305"/>
<proteinExistence type="inferred from homology"/>
<evidence type="ECO:0008006" key="9">
    <source>
        <dbReference type="Google" id="ProtNLM"/>
    </source>
</evidence>
<keyword evidence="8" id="KW-1185">Reference proteome</keyword>
<sequence>MATSITTPDLIRHWLIRIAREQDAQAFRYLFDHFYQDAYRAAFYLLEDRETAEEAVSDVFVRIWNRRDELETVMHPRAYLLTAIRNQCLNQLRKNNPQHIALDDLTSDPDEVATPEQELIWADLQQHVNQFVATLPPRCQLIFRMVRDEQRSYRDVAESLLISPKTVEIQMGIALKRLSQFVRLPTSALSPTNR</sequence>
<dbReference type="OrthoDB" id="799938at2"/>
<feature type="domain" description="RNA polymerase sigma-70 region 2" evidence="5">
    <location>
        <begin position="30"/>
        <end position="96"/>
    </location>
</feature>
<dbReference type="RefSeq" id="WP_077129695.1">
    <property type="nucleotide sequence ID" value="NZ_CP014263.1"/>
</dbReference>
<evidence type="ECO:0000313" key="7">
    <source>
        <dbReference type="EMBL" id="AQG78273.1"/>
    </source>
</evidence>
<dbReference type="SUPFAM" id="SSF88659">
    <property type="entry name" value="Sigma3 and sigma4 domains of RNA polymerase sigma factors"/>
    <property type="match status" value="1"/>
</dbReference>
<dbReference type="Gene3D" id="1.10.10.10">
    <property type="entry name" value="Winged helix-like DNA-binding domain superfamily/Winged helix DNA-binding domain"/>
    <property type="match status" value="1"/>
</dbReference>
<dbReference type="AlphaFoldDB" id="A0A1P9WSF6"/>
<dbReference type="GO" id="GO:0003677">
    <property type="term" value="F:DNA binding"/>
    <property type="evidence" value="ECO:0007669"/>
    <property type="project" value="InterPro"/>
</dbReference>
<evidence type="ECO:0000259" key="6">
    <source>
        <dbReference type="Pfam" id="PF08281"/>
    </source>
</evidence>
<dbReference type="InterPro" id="IPR036388">
    <property type="entry name" value="WH-like_DNA-bd_sf"/>
</dbReference>
<dbReference type="EMBL" id="CP014263">
    <property type="protein sequence ID" value="AQG78273.1"/>
    <property type="molecule type" value="Genomic_DNA"/>
</dbReference>
<dbReference type="Proteomes" id="UP000187941">
    <property type="component" value="Chromosome"/>
</dbReference>
<dbReference type="InterPro" id="IPR013249">
    <property type="entry name" value="RNA_pol_sigma70_r4_t2"/>
</dbReference>
<dbReference type="PANTHER" id="PTHR43133:SF46">
    <property type="entry name" value="RNA POLYMERASE SIGMA-70 FACTOR ECF SUBFAMILY"/>
    <property type="match status" value="1"/>
</dbReference>
<protein>
    <recommendedName>
        <fullName evidence="9">RNA polymerase subunit sigma-24</fullName>
    </recommendedName>
</protein>
<reference evidence="7 8" key="1">
    <citation type="submission" date="2016-01" db="EMBL/GenBank/DDBJ databases">
        <authorList>
            <person name="Oliw E.H."/>
        </authorList>
    </citation>
    <scope>NUCLEOTIDE SEQUENCE [LARGE SCALE GENOMIC DNA]</scope>
    <source>
        <strain evidence="7 8">DY10</strain>
    </source>
</reference>
<dbReference type="NCBIfam" id="TIGR02985">
    <property type="entry name" value="Sig70_bacteroi1"/>
    <property type="match status" value="1"/>
</dbReference>
<dbReference type="InterPro" id="IPR039425">
    <property type="entry name" value="RNA_pol_sigma-70-like"/>
</dbReference>
<dbReference type="InterPro" id="IPR014327">
    <property type="entry name" value="RNA_pol_sigma70_bacteroid"/>
</dbReference>
<name>A0A1P9WSF6_9BACT</name>
<evidence type="ECO:0000313" key="8">
    <source>
        <dbReference type="Proteomes" id="UP000187941"/>
    </source>
</evidence>
<evidence type="ECO:0000256" key="1">
    <source>
        <dbReference type="ARBA" id="ARBA00010641"/>
    </source>
</evidence>
<evidence type="ECO:0000256" key="3">
    <source>
        <dbReference type="ARBA" id="ARBA00023082"/>
    </source>
</evidence>
<gene>
    <name evidence="7" type="ORF">AWR27_02305</name>
</gene>
<dbReference type="GO" id="GO:0016987">
    <property type="term" value="F:sigma factor activity"/>
    <property type="evidence" value="ECO:0007669"/>
    <property type="project" value="UniProtKB-KW"/>
</dbReference>
<evidence type="ECO:0000256" key="4">
    <source>
        <dbReference type="ARBA" id="ARBA00023163"/>
    </source>
</evidence>
<dbReference type="InterPro" id="IPR007627">
    <property type="entry name" value="RNA_pol_sigma70_r2"/>
</dbReference>
<organism evidence="7 8">
    <name type="scientific">Spirosoma montaniterrae</name>
    <dbReference type="NCBI Taxonomy" id="1178516"/>
    <lineage>
        <taxon>Bacteria</taxon>
        <taxon>Pseudomonadati</taxon>
        <taxon>Bacteroidota</taxon>
        <taxon>Cytophagia</taxon>
        <taxon>Cytophagales</taxon>
        <taxon>Cytophagaceae</taxon>
        <taxon>Spirosoma</taxon>
    </lineage>
</organism>
<dbReference type="InterPro" id="IPR013325">
    <property type="entry name" value="RNA_pol_sigma_r2"/>
</dbReference>
<dbReference type="Pfam" id="PF08281">
    <property type="entry name" value="Sigma70_r4_2"/>
    <property type="match status" value="1"/>
</dbReference>
<keyword evidence="3" id="KW-0731">Sigma factor</keyword>
<dbReference type="Gene3D" id="1.10.1740.10">
    <property type="match status" value="1"/>
</dbReference>
<dbReference type="SUPFAM" id="SSF88946">
    <property type="entry name" value="Sigma2 domain of RNA polymerase sigma factors"/>
    <property type="match status" value="1"/>
</dbReference>
<keyword evidence="4" id="KW-0804">Transcription</keyword>
<dbReference type="InterPro" id="IPR013324">
    <property type="entry name" value="RNA_pol_sigma_r3/r4-like"/>
</dbReference>
<comment type="similarity">
    <text evidence="1">Belongs to the sigma-70 factor family. ECF subfamily.</text>
</comment>
<feature type="domain" description="RNA polymerase sigma factor 70 region 4 type 2" evidence="6">
    <location>
        <begin position="131"/>
        <end position="178"/>
    </location>
</feature>
<accession>A0A1P9WSF6</accession>
<dbReference type="KEGG" id="smon:AWR27_02305"/>